<name>A0A225VY64_9STRA</name>
<dbReference type="OrthoDB" id="129735at2759"/>
<evidence type="ECO:0000313" key="2">
    <source>
        <dbReference type="EMBL" id="OWZ10383.1"/>
    </source>
</evidence>
<dbReference type="EMBL" id="NBNE01002460">
    <property type="protein sequence ID" value="OWZ10383.1"/>
    <property type="molecule type" value="Genomic_DNA"/>
</dbReference>
<dbReference type="Proteomes" id="UP000198211">
    <property type="component" value="Unassembled WGS sequence"/>
</dbReference>
<proteinExistence type="predicted"/>
<evidence type="ECO:0000313" key="3">
    <source>
        <dbReference type="Proteomes" id="UP000198211"/>
    </source>
</evidence>
<sequence length="258" mass="29331">MDEEHTTALNKASVVVLTTDYREKVQEELWDMRKTREDSLIDYSKRFRALVRQEYTLTRLHVNSPMSEGALCRLCMRGLPYEWQNKYDARERIYSTVAALVPFYERSSNASDASSVETSMIMPDIMDNATILTGAIHRTQQQHRSGFRGRGRGNGNGQYQGGGTHSNVSNNTYCTFHRTTTHKTQACRFASFKKSTNNLTNSVANEHRLTNNKIKEHELSNAIKGSDNQVVKSIFSLSSCKATPDSVANESHDHVREW</sequence>
<dbReference type="AlphaFoldDB" id="A0A225VY64"/>
<organism evidence="2 3">
    <name type="scientific">Phytophthora megakarya</name>
    <dbReference type="NCBI Taxonomy" id="4795"/>
    <lineage>
        <taxon>Eukaryota</taxon>
        <taxon>Sar</taxon>
        <taxon>Stramenopiles</taxon>
        <taxon>Oomycota</taxon>
        <taxon>Peronosporomycetes</taxon>
        <taxon>Peronosporales</taxon>
        <taxon>Peronosporaceae</taxon>
        <taxon>Phytophthora</taxon>
    </lineage>
</organism>
<evidence type="ECO:0000256" key="1">
    <source>
        <dbReference type="SAM" id="MobiDB-lite"/>
    </source>
</evidence>
<gene>
    <name evidence="2" type="ORF">PHMEG_00016772</name>
</gene>
<feature type="region of interest" description="Disordered" evidence="1">
    <location>
        <begin position="143"/>
        <end position="164"/>
    </location>
</feature>
<keyword evidence="3" id="KW-1185">Reference proteome</keyword>
<reference evidence="3" key="1">
    <citation type="submission" date="2017-03" db="EMBL/GenBank/DDBJ databases">
        <title>Phytopthora megakarya and P. palmivora, two closely related causual agents of cacao black pod achieved similar genome size and gene model numbers by different mechanisms.</title>
        <authorList>
            <person name="Ali S."/>
            <person name="Shao J."/>
            <person name="Larry D.J."/>
            <person name="Kronmiller B."/>
            <person name="Shen D."/>
            <person name="Strem M.D."/>
            <person name="Melnick R.L."/>
            <person name="Guiltinan M.J."/>
            <person name="Tyler B.M."/>
            <person name="Meinhardt L.W."/>
            <person name="Bailey B.A."/>
        </authorList>
    </citation>
    <scope>NUCLEOTIDE SEQUENCE [LARGE SCALE GENOMIC DNA]</scope>
    <source>
        <strain evidence="3">zdho120</strain>
    </source>
</reference>
<evidence type="ECO:0008006" key="4">
    <source>
        <dbReference type="Google" id="ProtNLM"/>
    </source>
</evidence>
<feature type="compositionally biased region" description="Gly residues" evidence="1">
    <location>
        <begin position="152"/>
        <end position="164"/>
    </location>
</feature>
<protein>
    <recommendedName>
        <fullName evidence="4">Retrotransposon gag domain-containing protein</fullName>
    </recommendedName>
</protein>
<comment type="caution">
    <text evidence="2">The sequence shown here is derived from an EMBL/GenBank/DDBJ whole genome shotgun (WGS) entry which is preliminary data.</text>
</comment>
<accession>A0A225VY64</accession>